<protein>
    <recommendedName>
        <fullName evidence="6">DUF1778 domain-containing protein</fullName>
    </recommendedName>
</protein>
<evidence type="ECO:0000256" key="3">
    <source>
        <dbReference type="SAM" id="MobiDB-lite"/>
    </source>
</evidence>
<dbReference type="Proteomes" id="UP000010798">
    <property type="component" value="Chromosome"/>
</dbReference>
<evidence type="ECO:0008006" key="6">
    <source>
        <dbReference type="Google" id="ProtNLM"/>
    </source>
</evidence>
<keyword evidence="1" id="KW-1277">Toxin-antitoxin system</keyword>
<dbReference type="Pfam" id="PF08681">
    <property type="entry name" value="TacA1"/>
    <property type="match status" value="1"/>
</dbReference>
<name>L0DPB0_SINAD</name>
<dbReference type="AlphaFoldDB" id="L0DPB0"/>
<dbReference type="EMBL" id="CP003364">
    <property type="protein sequence ID" value="AGA31209.1"/>
    <property type="molecule type" value="Genomic_DNA"/>
</dbReference>
<dbReference type="InterPro" id="IPR014795">
    <property type="entry name" value="TacA_1-like"/>
</dbReference>
<evidence type="ECO:0000256" key="1">
    <source>
        <dbReference type="ARBA" id="ARBA00022649"/>
    </source>
</evidence>
<dbReference type="RefSeq" id="WP_015250280.1">
    <property type="nucleotide sequence ID" value="NC_019892.1"/>
</dbReference>
<evidence type="ECO:0000256" key="2">
    <source>
        <dbReference type="ARBA" id="ARBA00049988"/>
    </source>
</evidence>
<reference evidence="4 5" key="1">
    <citation type="submission" date="2012-02" db="EMBL/GenBank/DDBJ databases">
        <title>Complete sequence of chromosome of Singulisphaera acidiphila DSM 18658.</title>
        <authorList>
            <consortium name="US DOE Joint Genome Institute (JGI-PGF)"/>
            <person name="Lucas S."/>
            <person name="Copeland A."/>
            <person name="Lapidus A."/>
            <person name="Glavina del Rio T."/>
            <person name="Dalin E."/>
            <person name="Tice H."/>
            <person name="Bruce D."/>
            <person name="Goodwin L."/>
            <person name="Pitluck S."/>
            <person name="Peters L."/>
            <person name="Ovchinnikova G."/>
            <person name="Chertkov O."/>
            <person name="Kyrpides N."/>
            <person name="Mavromatis K."/>
            <person name="Ivanova N."/>
            <person name="Brettin T."/>
            <person name="Detter J.C."/>
            <person name="Han C."/>
            <person name="Larimer F."/>
            <person name="Land M."/>
            <person name="Hauser L."/>
            <person name="Markowitz V."/>
            <person name="Cheng J.-F."/>
            <person name="Hugenholtz P."/>
            <person name="Woyke T."/>
            <person name="Wu D."/>
            <person name="Tindall B."/>
            <person name="Pomrenke H."/>
            <person name="Brambilla E."/>
            <person name="Klenk H.-P."/>
            <person name="Eisen J.A."/>
        </authorList>
    </citation>
    <scope>NUCLEOTIDE SEQUENCE [LARGE SCALE GENOMIC DNA]</scope>
    <source>
        <strain evidence="5">ATCC BAA-1392 / DSM 18658 / VKM B-2454 / MOB10</strain>
    </source>
</reference>
<dbReference type="Gene3D" id="1.20.5.780">
    <property type="entry name" value="Single helix bin"/>
    <property type="match status" value="1"/>
</dbReference>
<evidence type="ECO:0000313" key="4">
    <source>
        <dbReference type="EMBL" id="AGA31209.1"/>
    </source>
</evidence>
<comment type="similarity">
    <text evidence="2">Belongs to the TacA antitoxin family.</text>
</comment>
<organism evidence="4 5">
    <name type="scientific">Singulisphaera acidiphila (strain ATCC BAA-1392 / DSM 18658 / VKM B-2454 / MOB10)</name>
    <dbReference type="NCBI Taxonomy" id="886293"/>
    <lineage>
        <taxon>Bacteria</taxon>
        <taxon>Pseudomonadati</taxon>
        <taxon>Planctomycetota</taxon>
        <taxon>Planctomycetia</taxon>
        <taxon>Isosphaerales</taxon>
        <taxon>Isosphaeraceae</taxon>
        <taxon>Singulisphaera</taxon>
    </lineage>
</organism>
<accession>L0DPB0</accession>
<sequence>METRSTDAKGRISLPKSFANATVIVEQLSDTEIRIRKAVVIPEADIRFYEETAAPLTDHDRDRFLDLLDKPPAPNEALKRAARKHAARHG</sequence>
<gene>
    <name evidence="4" type="ordered locus">Sinac_7158</name>
</gene>
<feature type="compositionally biased region" description="Basic residues" evidence="3">
    <location>
        <begin position="80"/>
        <end position="90"/>
    </location>
</feature>
<dbReference type="OrthoDB" id="286088at2"/>
<dbReference type="KEGG" id="saci:Sinac_7158"/>
<proteinExistence type="inferred from homology"/>
<dbReference type="InterPro" id="IPR010985">
    <property type="entry name" value="Ribbon_hlx_hlx"/>
</dbReference>
<dbReference type="HOGENOM" id="CLU_2439158_0_0_0"/>
<keyword evidence="5" id="KW-1185">Reference proteome</keyword>
<dbReference type="GO" id="GO:0006355">
    <property type="term" value="P:regulation of DNA-templated transcription"/>
    <property type="evidence" value="ECO:0007669"/>
    <property type="project" value="InterPro"/>
</dbReference>
<feature type="region of interest" description="Disordered" evidence="3">
    <location>
        <begin position="68"/>
        <end position="90"/>
    </location>
</feature>
<dbReference type="SUPFAM" id="SSF47598">
    <property type="entry name" value="Ribbon-helix-helix"/>
    <property type="match status" value="1"/>
</dbReference>
<evidence type="ECO:0000313" key="5">
    <source>
        <dbReference type="Proteomes" id="UP000010798"/>
    </source>
</evidence>